<dbReference type="InterPro" id="IPR039448">
    <property type="entry name" value="Beta_helix"/>
</dbReference>
<feature type="domain" description="Right handed beta helix" evidence="2">
    <location>
        <begin position="172"/>
        <end position="250"/>
    </location>
</feature>
<dbReference type="InterPro" id="IPR006626">
    <property type="entry name" value="PbH1"/>
</dbReference>
<dbReference type="InterPro" id="IPR011050">
    <property type="entry name" value="Pectin_lyase_fold/virulence"/>
</dbReference>
<evidence type="ECO:0000313" key="4">
    <source>
        <dbReference type="Proteomes" id="UP000772618"/>
    </source>
</evidence>
<protein>
    <submittedName>
        <fullName evidence="3">Right-handed parallel beta-helix repeat-containing protein</fullName>
    </submittedName>
</protein>
<dbReference type="Gene3D" id="2.160.20.10">
    <property type="entry name" value="Single-stranded right-handed beta-helix, Pectin lyase-like"/>
    <property type="match status" value="3"/>
</dbReference>
<name>A0ABS5VS27_9BACT</name>
<dbReference type="InterPro" id="IPR022441">
    <property type="entry name" value="Para_beta_helix_rpt-2"/>
</dbReference>
<comment type="caution">
    <text evidence="3">The sequence shown here is derived from an EMBL/GenBank/DDBJ whole genome shotgun (WGS) entry which is preliminary data.</text>
</comment>
<organism evidence="3 4">
    <name type="scientific">Chryseosolibacter indicus</name>
    <dbReference type="NCBI Taxonomy" id="2782351"/>
    <lineage>
        <taxon>Bacteria</taxon>
        <taxon>Pseudomonadati</taxon>
        <taxon>Bacteroidota</taxon>
        <taxon>Cytophagia</taxon>
        <taxon>Cytophagales</taxon>
        <taxon>Chryseotaleaceae</taxon>
        <taxon>Chryseosolibacter</taxon>
    </lineage>
</organism>
<dbReference type="EMBL" id="JAHESD010000017">
    <property type="protein sequence ID" value="MBT1703597.1"/>
    <property type="molecule type" value="Genomic_DNA"/>
</dbReference>
<dbReference type="InterPro" id="IPR007742">
    <property type="entry name" value="NosD_dom"/>
</dbReference>
<evidence type="ECO:0000313" key="3">
    <source>
        <dbReference type="EMBL" id="MBT1703597.1"/>
    </source>
</evidence>
<accession>A0ABS5VS27</accession>
<dbReference type="SUPFAM" id="SSF51126">
    <property type="entry name" value="Pectin lyase-like"/>
    <property type="match status" value="2"/>
</dbReference>
<gene>
    <name evidence="3" type="ORF">KK060_09925</name>
</gene>
<dbReference type="Proteomes" id="UP000772618">
    <property type="component" value="Unassembled WGS sequence"/>
</dbReference>
<dbReference type="SMART" id="SM00710">
    <property type="entry name" value="PbH1"/>
    <property type="match status" value="8"/>
</dbReference>
<sequence length="516" mass="57698">MKPISKFFFTLLVLTGCYNESSQSDKPFLQNVMKHYKLPSFNLMDKQEEEKFIYPLMVVKRANALNLDVAHFMDMSRWKSIQEEAQKNIATFDYPKVNFEGATSRELNEFLKTANKKTVVLTRDIEATEAVIVPPQTIIDGGGFTVRASTPRIFLLHDINHAAVRNINTGGDFETAVYVTNGDNILLEKLHISKGKDRPVVVMGKTTHLYLLNNTIEENGKGGIYIRGDVSQGLIEGNKIRNNGHSSNLSAGLVITDIKIVDLHDTEKVAFEKIDHRMTYPHDLVIMNNEIMEQKSSGIYLDGPVSIYITKNRLVRNDKEGICLDNGTTGCHFFNNEVIENGGRRKQTDDDLKGDFVLQFGRLEDGSSKAKLPGVSIDNAVYNVIIDNIIKGNYGSGVKMVRTGIRTIIGKNKIVNNNAGTNDRFHFFGVELGLAVLDFETDILDAAPAYENIIFSNQIEGPHYAGIFLAEEAYHNTAFKNEITGVKEFGIESISSKNNYARENNMDKPSRGPLTE</sequence>
<keyword evidence="4" id="KW-1185">Reference proteome</keyword>
<dbReference type="Pfam" id="PF13229">
    <property type="entry name" value="Beta_helix"/>
    <property type="match status" value="1"/>
</dbReference>
<dbReference type="NCBIfam" id="TIGR03804">
    <property type="entry name" value="para_beta_helix"/>
    <property type="match status" value="2"/>
</dbReference>
<dbReference type="Pfam" id="PF05048">
    <property type="entry name" value="NosD"/>
    <property type="match status" value="1"/>
</dbReference>
<dbReference type="PROSITE" id="PS51257">
    <property type="entry name" value="PROKAR_LIPOPROTEIN"/>
    <property type="match status" value="1"/>
</dbReference>
<dbReference type="RefSeq" id="WP_254153560.1">
    <property type="nucleotide sequence ID" value="NZ_JAHESD010000017.1"/>
</dbReference>
<evidence type="ECO:0000259" key="2">
    <source>
        <dbReference type="Pfam" id="PF13229"/>
    </source>
</evidence>
<evidence type="ECO:0000259" key="1">
    <source>
        <dbReference type="Pfam" id="PF05048"/>
    </source>
</evidence>
<feature type="domain" description="Periplasmic copper-binding protein NosD beta helix" evidence="1">
    <location>
        <begin position="287"/>
        <end position="418"/>
    </location>
</feature>
<dbReference type="InterPro" id="IPR012334">
    <property type="entry name" value="Pectin_lyas_fold"/>
</dbReference>
<reference evidence="3 4" key="1">
    <citation type="submission" date="2021-05" db="EMBL/GenBank/DDBJ databases">
        <title>A Polyphasic approach of four new species of the genus Ohtaekwangia: Ohtaekwangia histidinii sp. nov., Ohtaekwangia cretensis sp. nov., Ohtaekwangia indiensis sp. nov., Ohtaekwangia reichenbachii sp. nov. from diverse environment.</title>
        <authorList>
            <person name="Octaviana S."/>
        </authorList>
    </citation>
    <scope>NUCLEOTIDE SEQUENCE [LARGE SCALE GENOMIC DNA]</scope>
    <source>
        <strain evidence="3 4">PWU20</strain>
    </source>
</reference>
<proteinExistence type="predicted"/>